<evidence type="ECO:0000256" key="1">
    <source>
        <dbReference type="ARBA" id="ARBA00006290"/>
    </source>
</evidence>
<comment type="similarity">
    <text evidence="1">Belongs to the CCDC53 family.</text>
</comment>
<dbReference type="InterPro" id="IPR018780">
    <property type="entry name" value="TBORCS5"/>
</dbReference>
<dbReference type="Proteomes" id="UP000053766">
    <property type="component" value="Unassembled WGS sequence"/>
</dbReference>
<keyword evidence="4" id="KW-1185">Reference proteome</keyword>
<sequence>NLKDNIEIPRHHLPDPEAEAIPGTSKQDSFADLERNWLDSGVDRIFMDAASAETNPCVYQYSADFAMGNDQSVSKSSLQPSPSSSAFSFLPGTSSKKPKGVVVISSGNSKVDSVEDDEIYKRFQVEASTALVYNVFLEKKKIVDNFDSQLHTLDKLRDDVLRAQLMLEEIVPIAETLNELLVPSERLPSLSFSRVLERTPVSTSASSSQQSTPRHVLYGGSSLAGSSARDNRPRIAPIEEVRVVDKIEEPTYIVLPLVVSFRVLFDNNFSSEFFKNDGKTMNEPDLSFIISDIDLSKVAPLNRRQVVAFVTCYLQKMLDYLNAFASRAEQAILLADRQLRSADIKLQILESKLSKIPDPPLDISRKERDSTRTDLTEDATVGNAIIDKSKPYVEEDVPKKSNEAGAVSFTNNDKGDNCSPPVLLVKDDPAFNKYFKMLKLVRLCQHYWVEETSLLVSDFQGVVEPAVKLKMQSEGVDPALLDKPNAPSPNAMKATSINELGDHNDSSSISSFSDSD</sequence>
<dbReference type="OrthoDB" id="268027at2759"/>
<feature type="compositionally biased region" description="Low complexity" evidence="2">
    <location>
        <begin position="506"/>
        <end position="516"/>
    </location>
</feature>
<dbReference type="GO" id="GO:0032418">
    <property type="term" value="P:lysosome localization"/>
    <property type="evidence" value="ECO:0007669"/>
    <property type="project" value="InterPro"/>
</dbReference>
<gene>
    <name evidence="3" type="ORF">DICVIV_12754</name>
</gene>
<evidence type="ECO:0000256" key="2">
    <source>
        <dbReference type="SAM" id="MobiDB-lite"/>
    </source>
</evidence>
<dbReference type="Pfam" id="PF10152">
    <property type="entry name" value="CCDC53"/>
    <property type="match status" value="1"/>
</dbReference>
<feature type="region of interest" description="Disordered" evidence="2">
    <location>
        <begin position="1"/>
        <end position="27"/>
    </location>
</feature>
<dbReference type="PANTHER" id="PTHR13015:SF0">
    <property type="entry name" value="WASH COMPLEX SUBUNIT 3"/>
    <property type="match status" value="1"/>
</dbReference>
<dbReference type="STRING" id="29172.A0A0D8XC03"/>
<accession>A0A0D8XC03</accession>
<dbReference type="GO" id="GO:0030041">
    <property type="term" value="P:actin filament polymerization"/>
    <property type="evidence" value="ECO:0007669"/>
    <property type="project" value="TreeGrafter"/>
</dbReference>
<feature type="compositionally biased region" description="Basic and acidic residues" evidence="2">
    <location>
        <begin position="1"/>
        <end position="15"/>
    </location>
</feature>
<dbReference type="GO" id="GO:0006887">
    <property type="term" value="P:exocytosis"/>
    <property type="evidence" value="ECO:0007669"/>
    <property type="project" value="TreeGrafter"/>
</dbReference>
<reference evidence="4" key="2">
    <citation type="journal article" date="2016" name="Sci. Rep.">
        <title>Dictyocaulus viviparus genome, variome and transcriptome elucidate lungworm biology and support future intervention.</title>
        <authorList>
            <person name="McNulty S.N."/>
            <person name="Strube C."/>
            <person name="Rosa B.A."/>
            <person name="Martin J.C."/>
            <person name="Tyagi R."/>
            <person name="Choi Y.J."/>
            <person name="Wang Q."/>
            <person name="Hallsworth Pepin K."/>
            <person name="Zhang X."/>
            <person name="Ozersky P."/>
            <person name="Wilson R.K."/>
            <person name="Sternberg P.W."/>
            <person name="Gasser R.B."/>
            <person name="Mitreva M."/>
        </authorList>
    </citation>
    <scope>NUCLEOTIDE SEQUENCE [LARGE SCALE GENOMIC DNA]</scope>
    <source>
        <strain evidence="4">HannoverDv2000</strain>
    </source>
</reference>
<protein>
    <submittedName>
        <fullName evidence="3">Uncharacterized protein</fullName>
    </submittedName>
</protein>
<dbReference type="EMBL" id="KN716861">
    <property type="protein sequence ID" value="KJH41272.1"/>
    <property type="molecule type" value="Genomic_DNA"/>
</dbReference>
<evidence type="ECO:0000313" key="3">
    <source>
        <dbReference type="EMBL" id="KJH41272.1"/>
    </source>
</evidence>
<dbReference type="PANTHER" id="PTHR13015">
    <property type="entry name" value="PROTEIN AD-016-RELATED"/>
    <property type="match status" value="1"/>
</dbReference>
<name>A0A0D8XC03_DICVI</name>
<evidence type="ECO:0000313" key="4">
    <source>
        <dbReference type="Proteomes" id="UP000053766"/>
    </source>
</evidence>
<dbReference type="Pfam" id="PF10158">
    <property type="entry name" value="LOH1CR12"/>
    <property type="match status" value="1"/>
</dbReference>
<feature type="non-terminal residue" evidence="3">
    <location>
        <position position="1"/>
    </location>
</feature>
<feature type="region of interest" description="Disordered" evidence="2">
    <location>
        <begin position="478"/>
        <end position="516"/>
    </location>
</feature>
<dbReference type="AlphaFoldDB" id="A0A0D8XC03"/>
<proteinExistence type="inferred from homology"/>
<dbReference type="InterPro" id="IPR019309">
    <property type="entry name" value="WASHC3"/>
</dbReference>
<organism evidence="3 4">
    <name type="scientific">Dictyocaulus viviparus</name>
    <name type="common">Bovine lungworm</name>
    <dbReference type="NCBI Taxonomy" id="29172"/>
    <lineage>
        <taxon>Eukaryota</taxon>
        <taxon>Metazoa</taxon>
        <taxon>Ecdysozoa</taxon>
        <taxon>Nematoda</taxon>
        <taxon>Chromadorea</taxon>
        <taxon>Rhabditida</taxon>
        <taxon>Rhabditina</taxon>
        <taxon>Rhabditomorpha</taxon>
        <taxon>Strongyloidea</taxon>
        <taxon>Metastrongylidae</taxon>
        <taxon>Dictyocaulus</taxon>
    </lineage>
</organism>
<reference evidence="3 4" key="1">
    <citation type="submission" date="2013-11" db="EMBL/GenBank/DDBJ databases">
        <title>Draft genome of the bovine lungworm Dictyocaulus viviparus.</title>
        <authorList>
            <person name="Mitreva M."/>
        </authorList>
    </citation>
    <scope>NUCLEOTIDE SEQUENCE [LARGE SCALE GENOMIC DNA]</scope>
    <source>
        <strain evidence="3 4">HannoverDv2000</strain>
    </source>
</reference>
<dbReference type="GO" id="GO:0071203">
    <property type="term" value="C:WASH complex"/>
    <property type="evidence" value="ECO:0007669"/>
    <property type="project" value="InterPro"/>
</dbReference>